<evidence type="ECO:0000256" key="1">
    <source>
        <dbReference type="SAM" id="Phobius"/>
    </source>
</evidence>
<gene>
    <name evidence="2" type="ORF">FJU30_01125</name>
    <name evidence="3" type="ORF">FJU30_03640</name>
</gene>
<dbReference type="RefSeq" id="WP_150433600.1">
    <property type="nucleotide sequence ID" value="NZ_VYKJ01000001.1"/>
</dbReference>
<accession>A0A5J5G7Y8</accession>
<organism evidence="3 4">
    <name type="scientific">Affinibrenneria salicis</name>
    <dbReference type="NCBI Taxonomy" id="2590031"/>
    <lineage>
        <taxon>Bacteria</taxon>
        <taxon>Pseudomonadati</taxon>
        <taxon>Pseudomonadota</taxon>
        <taxon>Gammaproteobacteria</taxon>
        <taxon>Enterobacterales</taxon>
        <taxon>Pectobacteriaceae</taxon>
        <taxon>Affinibrenneria</taxon>
    </lineage>
</organism>
<dbReference type="EMBL" id="VYKJ01000001">
    <property type="protein sequence ID" value="KAA9003083.1"/>
    <property type="molecule type" value="Genomic_DNA"/>
</dbReference>
<comment type="caution">
    <text evidence="3">The sequence shown here is derived from an EMBL/GenBank/DDBJ whole genome shotgun (WGS) entry which is preliminary data.</text>
</comment>
<feature type="transmembrane region" description="Helical" evidence="1">
    <location>
        <begin position="6"/>
        <end position="23"/>
    </location>
</feature>
<keyword evidence="1" id="KW-0472">Membrane</keyword>
<name>A0A5J5G7Y8_9GAMM</name>
<evidence type="ECO:0000313" key="3">
    <source>
        <dbReference type="EMBL" id="KAA9003083.1"/>
    </source>
</evidence>
<dbReference type="OrthoDB" id="6628371at2"/>
<dbReference type="EMBL" id="VYKJ01000001">
    <property type="protein sequence ID" value="KAA9002629.1"/>
    <property type="molecule type" value="Genomic_DNA"/>
</dbReference>
<keyword evidence="1" id="KW-0812">Transmembrane</keyword>
<proteinExistence type="predicted"/>
<keyword evidence="4" id="KW-1185">Reference proteome</keyword>
<reference evidence="3 4" key="1">
    <citation type="submission" date="2019-09" db="EMBL/GenBank/DDBJ databases">
        <authorList>
            <person name="Li Y."/>
        </authorList>
    </citation>
    <scope>NUCLEOTIDE SEQUENCE [LARGE SCALE GENOMIC DNA]</scope>
    <source>
        <strain evidence="3 4">L3-3HA</strain>
    </source>
</reference>
<evidence type="ECO:0000313" key="2">
    <source>
        <dbReference type="EMBL" id="KAA9002629.1"/>
    </source>
</evidence>
<dbReference type="AlphaFoldDB" id="A0A5J5G7Y8"/>
<protein>
    <submittedName>
        <fullName evidence="3">Uncharacterized protein</fullName>
    </submittedName>
</protein>
<sequence length="127" mass="14351">MTTSNIVELLLTILIFLFAFYWANKIIKGSANREKELKKSGTVVRATILSMRQSGVFLNNNPVLELKLKIEDEQADKSWLVEKHSETALLIALNSYEVGGVYNARMGKNQNDILLMKDESGKPIHIE</sequence>
<keyword evidence="1" id="KW-1133">Transmembrane helix</keyword>
<dbReference type="Proteomes" id="UP000335415">
    <property type="component" value="Unassembled WGS sequence"/>
</dbReference>
<evidence type="ECO:0000313" key="4">
    <source>
        <dbReference type="Proteomes" id="UP000335415"/>
    </source>
</evidence>